<proteinExistence type="predicted"/>
<evidence type="ECO:0000313" key="4">
    <source>
        <dbReference type="Proteomes" id="UP000199371"/>
    </source>
</evidence>
<feature type="signal peptide" evidence="1">
    <location>
        <begin position="1"/>
        <end position="19"/>
    </location>
</feature>
<organism evidence="3 4">
    <name type="scientific">Rheinheimera pacifica</name>
    <dbReference type="NCBI Taxonomy" id="173990"/>
    <lineage>
        <taxon>Bacteria</taxon>
        <taxon>Pseudomonadati</taxon>
        <taxon>Pseudomonadota</taxon>
        <taxon>Gammaproteobacteria</taxon>
        <taxon>Chromatiales</taxon>
        <taxon>Chromatiaceae</taxon>
        <taxon>Rheinheimera</taxon>
    </lineage>
</organism>
<dbReference type="InterPro" id="IPR023393">
    <property type="entry name" value="START-like_dom_sf"/>
</dbReference>
<dbReference type="PANTHER" id="PTHR19308:SF14">
    <property type="entry name" value="START DOMAIN-CONTAINING PROTEIN"/>
    <property type="match status" value="1"/>
</dbReference>
<dbReference type="PIRSF" id="PIRSF039033">
    <property type="entry name" value="START_dom"/>
    <property type="match status" value="1"/>
</dbReference>
<dbReference type="RefSeq" id="WP_092790313.1">
    <property type="nucleotide sequence ID" value="NZ_FNXF01000002.1"/>
</dbReference>
<dbReference type="EMBL" id="FNXF01000002">
    <property type="protein sequence ID" value="SEH66285.1"/>
    <property type="molecule type" value="Genomic_DNA"/>
</dbReference>
<keyword evidence="1" id="KW-0732">Signal</keyword>
<dbReference type="OrthoDB" id="5734556at2"/>
<dbReference type="InterPro" id="IPR002913">
    <property type="entry name" value="START_lipid-bd_dom"/>
</dbReference>
<dbReference type="InterPro" id="IPR028347">
    <property type="entry name" value="START_dom_prot"/>
</dbReference>
<dbReference type="AlphaFoldDB" id="A0A1H6JV96"/>
<dbReference type="Proteomes" id="UP000199371">
    <property type="component" value="Unassembled WGS sequence"/>
</dbReference>
<accession>A0A1H6JV96</accession>
<evidence type="ECO:0000313" key="3">
    <source>
        <dbReference type="EMBL" id="SEH66285.1"/>
    </source>
</evidence>
<dbReference type="PANTHER" id="PTHR19308">
    <property type="entry name" value="PHOSPHATIDYLCHOLINE TRANSFER PROTEIN"/>
    <property type="match status" value="1"/>
</dbReference>
<dbReference type="Pfam" id="PF01852">
    <property type="entry name" value="START"/>
    <property type="match status" value="1"/>
</dbReference>
<sequence>MRFLLSWLVYFSLAVTADAAEWQQYKTVGATSVEYRHNAEKLLEVRVQTEVNATTAAFLHVLEDTANISKWAANTEKAQLLGQPDAKTHIVHTYFSAIWPVSKRDMVTQSVWQQDAGSGVLTMVVTDMGQHFPAVKGYVRMHQVKGRWTLTPLAGGRLTLQYQGQADPAGKLPHFIGDKVALKSVLKTFQQLQQVLPAY</sequence>
<protein>
    <submittedName>
        <fullName evidence="3">START domain-containing protein</fullName>
    </submittedName>
</protein>
<feature type="chain" id="PRO_5011468173" evidence="1">
    <location>
        <begin position="20"/>
        <end position="199"/>
    </location>
</feature>
<dbReference type="Gene3D" id="3.30.530.20">
    <property type="match status" value="1"/>
</dbReference>
<evidence type="ECO:0000256" key="1">
    <source>
        <dbReference type="SAM" id="SignalP"/>
    </source>
</evidence>
<name>A0A1H6JV96_9GAMM</name>
<dbReference type="SUPFAM" id="SSF55961">
    <property type="entry name" value="Bet v1-like"/>
    <property type="match status" value="1"/>
</dbReference>
<evidence type="ECO:0000259" key="2">
    <source>
        <dbReference type="PROSITE" id="PS50848"/>
    </source>
</evidence>
<keyword evidence="4" id="KW-1185">Reference proteome</keyword>
<dbReference type="GO" id="GO:0008289">
    <property type="term" value="F:lipid binding"/>
    <property type="evidence" value="ECO:0007669"/>
    <property type="project" value="InterPro"/>
</dbReference>
<reference evidence="4" key="1">
    <citation type="submission" date="2016-10" db="EMBL/GenBank/DDBJ databases">
        <authorList>
            <person name="Varghese N."/>
            <person name="Submissions S."/>
        </authorList>
    </citation>
    <scope>NUCLEOTIDE SEQUENCE [LARGE SCALE GENOMIC DNA]</scope>
    <source>
        <strain evidence="4">DSM 17616</strain>
    </source>
</reference>
<feature type="domain" description="START" evidence="2">
    <location>
        <begin position="15"/>
        <end position="199"/>
    </location>
</feature>
<dbReference type="GO" id="GO:0005737">
    <property type="term" value="C:cytoplasm"/>
    <property type="evidence" value="ECO:0007669"/>
    <property type="project" value="UniProtKB-ARBA"/>
</dbReference>
<dbReference type="InterPro" id="IPR051213">
    <property type="entry name" value="START_lipid_transfer"/>
</dbReference>
<dbReference type="STRING" id="173990.SAMN05660691_00726"/>
<gene>
    <name evidence="3" type="ORF">SAMN05660691_00726</name>
</gene>
<dbReference type="PROSITE" id="PS50848">
    <property type="entry name" value="START"/>
    <property type="match status" value="1"/>
</dbReference>